<dbReference type="GO" id="GO:0006935">
    <property type="term" value="P:chemotaxis"/>
    <property type="evidence" value="ECO:0007669"/>
    <property type="project" value="UniProtKB-KW"/>
</dbReference>
<evidence type="ECO:0000313" key="15">
    <source>
        <dbReference type="Proteomes" id="UP000446768"/>
    </source>
</evidence>
<comment type="subcellular location">
    <subcellularLocation>
        <location evidence="1">Cell inner membrane</location>
        <topology evidence="1">Multi-pass membrane protein</topology>
    </subcellularLocation>
</comment>
<feature type="compositionally biased region" description="Low complexity" evidence="11">
    <location>
        <begin position="533"/>
        <end position="547"/>
    </location>
</feature>
<reference evidence="14 15" key="1">
    <citation type="submission" date="2019-11" db="EMBL/GenBank/DDBJ databases">
        <title>Novel species isolated from a subtropical stream in China.</title>
        <authorList>
            <person name="Lu H."/>
        </authorList>
    </citation>
    <scope>NUCLEOTIDE SEQUENCE [LARGE SCALE GENOMIC DNA]</scope>
    <source>
        <strain evidence="14 15">FT92W</strain>
    </source>
</reference>
<evidence type="ECO:0000259" key="13">
    <source>
        <dbReference type="PROSITE" id="PS50111"/>
    </source>
</evidence>
<dbReference type="GO" id="GO:0005886">
    <property type="term" value="C:plasma membrane"/>
    <property type="evidence" value="ECO:0007669"/>
    <property type="project" value="UniProtKB-SubCell"/>
</dbReference>
<keyword evidence="6 12" id="KW-1133">Transmembrane helix</keyword>
<dbReference type="PROSITE" id="PS50111">
    <property type="entry name" value="CHEMOTAXIS_TRANSDUC_2"/>
    <property type="match status" value="1"/>
</dbReference>
<dbReference type="InterPro" id="IPR004089">
    <property type="entry name" value="MCPsignal_dom"/>
</dbReference>
<organism evidence="14 15">
    <name type="scientific">Pseudoduganella rivuli</name>
    <dbReference type="NCBI Taxonomy" id="2666085"/>
    <lineage>
        <taxon>Bacteria</taxon>
        <taxon>Pseudomonadati</taxon>
        <taxon>Pseudomonadota</taxon>
        <taxon>Betaproteobacteria</taxon>
        <taxon>Burkholderiales</taxon>
        <taxon>Oxalobacteraceae</taxon>
        <taxon>Telluria group</taxon>
        <taxon>Pseudoduganella</taxon>
    </lineage>
</organism>
<evidence type="ECO:0000256" key="8">
    <source>
        <dbReference type="ARBA" id="ARBA00023224"/>
    </source>
</evidence>
<keyword evidence="7 12" id="KW-0472">Membrane</keyword>
<dbReference type="Pfam" id="PF00015">
    <property type="entry name" value="MCPsignal"/>
    <property type="match status" value="1"/>
</dbReference>
<keyword evidence="5 12" id="KW-0812">Transmembrane</keyword>
<gene>
    <name evidence="14" type="ORF">GJ700_26680</name>
</gene>
<evidence type="ECO:0000256" key="11">
    <source>
        <dbReference type="SAM" id="MobiDB-lite"/>
    </source>
</evidence>
<protein>
    <submittedName>
        <fullName evidence="14">Methyl-accepting chemotaxis protein</fullName>
    </submittedName>
</protein>
<evidence type="ECO:0000256" key="6">
    <source>
        <dbReference type="ARBA" id="ARBA00022989"/>
    </source>
</evidence>
<dbReference type="Gene3D" id="1.10.287.950">
    <property type="entry name" value="Methyl-accepting chemotaxis protein"/>
    <property type="match status" value="1"/>
</dbReference>
<dbReference type="InterPro" id="IPR051310">
    <property type="entry name" value="MCP_chemotaxis"/>
</dbReference>
<feature type="domain" description="Methyl-accepting transducer" evidence="13">
    <location>
        <begin position="332"/>
        <end position="547"/>
    </location>
</feature>
<keyword evidence="4" id="KW-0997">Cell inner membrane</keyword>
<dbReference type="GO" id="GO:0004888">
    <property type="term" value="F:transmembrane signaling receptor activity"/>
    <property type="evidence" value="ECO:0007669"/>
    <property type="project" value="InterPro"/>
</dbReference>
<dbReference type="SUPFAM" id="SSF58104">
    <property type="entry name" value="Methyl-accepting chemotaxis protein (MCP) signaling domain"/>
    <property type="match status" value="1"/>
</dbReference>
<evidence type="ECO:0000256" key="4">
    <source>
        <dbReference type="ARBA" id="ARBA00022519"/>
    </source>
</evidence>
<keyword evidence="3" id="KW-0145">Chemotaxis</keyword>
<evidence type="ECO:0000256" key="2">
    <source>
        <dbReference type="ARBA" id="ARBA00022475"/>
    </source>
</evidence>
<feature type="region of interest" description="Disordered" evidence="11">
    <location>
        <begin position="527"/>
        <end position="547"/>
    </location>
</feature>
<feature type="region of interest" description="Disordered" evidence="11">
    <location>
        <begin position="574"/>
        <end position="605"/>
    </location>
</feature>
<proteinExistence type="inferred from homology"/>
<dbReference type="FunFam" id="1.10.287.950:FF:000001">
    <property type="entry name" value="Methyl-accepting chemotaxis sensory transducer"/>
    <property type="match status" value="1"/>
</dbReference>
<dbReference type="Pfam" id="PF02203">
    <property type="entry name" value="TarH"/>
    <property type="match status" value="1"/>
</dbReference>
<dbReference type="GO" id="GO:0007165">
    <property type="term" value="P:signal transduction"/>
    <property type="evidence" value="ECO:0007669"/>
    <property type="project" value="UniProtKB-KW"/>
</dbReference>
<evidence type="ECO:0000256" key="1">
    <source>
        <dbReference type="ARBA" id="ARBA00004429"/>
    </source>
</evidence>
<keyword evidence="15" id="KW-1185">Reference proteome</keyword>
<keyword evidence="8 10" id="KW-0807">Transducer</keyword>
<dbReference type="EMBL" id="WKJJ01000019">
    <property type="protein sequence ID" value="MRV75307.1"/>
    <property type="molecule type" value="Genomic_DNA"/>
</dbReference>
<dbReference type="Proteomes" id="UP000446768">
    <property type="component" value="Unassembled WGS sequence"/>
</dbReference>
<dbReference type="InterPro" id="IPR003122">
    <property type="entry name" value="Tar_rcpt_lig-bd"/>
</dbReference>
<evidence type="ECO:0000256" key="12">
    <source>
        <dbReference type="SAM" id="Phobius"/>
    </source>
</evidence>
<accession>A0A7X2IT56</accession>
<evidence type="ECO:0000256" key="3">
    <source>
        <dbReference type="ARBA" id="ARBA00022500"/>
    </source>
</evidence>
<dbReference type="AlphaFoldDB" id="A0A7X2IT56"/>
<dbReference type="PRINTS" id="PR00260">
    <property type="entry name" value="CHEMTRNSDUCR"/>
</dbReference>
<evidence type="ECO:0000256" key="7">
    <source>
        <dbReference type="ARBA" id="ARBA00023136"/>
    </source>
</evidence>
<dbReference type="PANTHER" id="PTHR43531">
    <property type="entry name" value="PROTEIN ICFG"/>
    <property type="match status" value="1"/>
</dbReference>
<dbReference type="RefSeq" id="WP_154379716.1">
    <property type="nucleotide sequence ID" value="NZ_WKJJ01000019.1"/>
</dbReference>
<comment type="similarity">
    <text evidence="9">Belongs to the methyl-accepting chemotaxis (MCP) protein family.</text>
</comment>
<keyword evidence="2" id="KW-1003">Cell membrane</keyword>
<dbReference type="CDD" id="cd11386">
    <property type="entry name" value="MCP_signal"/>
    <property type="match status" value="1"/>
</dbReference>
<dbReference type="SMART" id="SM00283">
    <property type="entry name" value="MA"/>
    <property type="match status" value="1"/>
</dbReference>
<comment type="caution">
    <text evidence="14">The sequence shown here is derived from an EMBL/GenBank/DDBJ whole genome shotgun (WGS) entry which is preliminary data.</text>
</comment>
<evidence type="ECO:0000256" key="5">
    <source>
        <dbReference type="ARBA" id="ARBA00022692"/>
    </source>
</evidence>
<evidence type="ECO:0000256" key="10">
    <source>
        <dbReference type="PROSITE-ProRule" id="PRU00284"/>
    </source>
</evidence>
<evidence type="ECO:0000313" key="14">
    <source>
        <dbReference type="EMBL" id="MRV75307.1"/>
    </source>
</evidence>
<dbReference type="InterPro" id="IPR004090">
    <property type="entry name" value="Chemotax_Me-accpt_rcpt"/>
</dbReference>
<feature type="transmembrane region" description="Helical" evidence="12">
    <location>
        <begin position="202"/>
        <end position="223"/>
    </location>
</feature>
<sequence>MMNNMTVRAKLMLLIGVGLAALVLVMGVGIYGMKQDAESLRDIGKDKLPSVLNLMIIQNAQGSLRSANRVIDSIAAYPSEMNEIERQLKRKKEFWADAEKSWKIYDALPQDGEEAALWKQFMKDWDAWKALDQKIDAMAEEIVKAPEDKRDELFKAMHKALFNLRTQFLAAEADIDKLVELNQKNSDASVAHAEEVSNRSLLLMYIFAFIALVGLISLGYAILRGILRQLGGEPAYAAGIVHEVAQGNFAVEVKLAQGDQSSLLYSMKVMVDKLLAQIGGEPAYASRIVNDVAKGDLTVDVQLRPGDQSSLLFAMKTMVDKLASVLTEVSSGAVSLANASEEISATAQSLSQAASEQAAGVEETSASIEEMTASIAQNTENAKVTDGMAGKAAHEAAEGGSAVKSTVEAMTQIAKKISIIDDIAYQTNLLALNAAIEAARAGEHGKGFAVVAAEVRKLAERSQVAAQEISEVAGSSVDLAQKAGKLLDEMVPSIKRTSDLVQEITAASEEQSSGVAQINSAIGQLSQTTQQNASSSEELAATAEEMSGQAEQLQQAVAFFRVNGAEARRATYRKQAAAARNVRPQVRQRPANEEDEVDDASFVRF</sequence>
<name>A0A7X2IT56_9BURK</name>
<dbReference type="PANTHER" id="PTHR43531:SF11">
    <property type="entry name" value="METHYL-ACCEPTING CHEMOTAXIS PROTEIN 3"/>
    <property type="match status" value="1"/>
</dbReference>
<evidence type="ECO:0000256" key="9">
    <source>
        <dbReference type="ARBA" id="ARBA00029447"/>
    </source>
</evidence>